<sequence length="497" mass="52671">MSAAAEALDAAGEAAWARLSRRLGQLQGFGYIVLFVADPTLLAPFKARLSAWLAARHWPWAEVGEAAPASLAERSMQAVFDAAGAVPPPRLVWLEAQRGAGQGAWERARTELLSRLNERRGRLEAELPGALVLVLPDGAQRAAAALAPDLWHVRSLGLSLSRDAGAGPAAPSARLPAASALPTSDAAGASPDALDPPDGLGGPVYAEATPRAAGFDAAEAQDWLQRWTRLRGDRPVESLPLQDEALLALTLPDGLRAQAALAGLGRLDEALDLGAQLVRLARHRQEQGPGLLDIAAGRDLAMALMQWAETLHRAGRAPDALAASREAVVVCRTLVERLGETPAALRDLARALDHLARQARHQGAWREAAEASEACLDQCRTIALRHGETPDTLRAVAQALDHVGLVAQSQGDWNRAGLAFEECLSILQVVDHRLGGSPRARQDLAAALDRIGRVAEALGDWARGAEAYDEAMQLRQPLAARPDDRSPSQPQAGSPSP</sequence>
<accession>A0ABT7LHR7</accession>
<reference evidence="2 3" key="1">
    <citation type="submission" date="2023-06" db="EMBL/GenBank/DDBJ databases">
        <title>Pelomonas sp. APW6 16S ribosomal RNA gene genome sequencing and assembly.</title>
        <authorList>
            <person name="Woo H."/>
        </authorList>
    </citation>
    <scope>NUCLEOTIDE SEQUENCE [LARGE SCALE GENOMIC DNA]</scope>
    <source>
        <strain evidence="2 3">APW6</strain>
    </source>
</reference>
<dbReference type="Gene3D" id="1.25.40.10">
    <property type="entry name" value="Tetratricopeptide repeat domain"/>
    <property type="match status" value="2"/>
</dbReference>
<feature type="region of interest" description="Disordered" evidence="1">
    <location>
        <begin position="182"/>
        <end position="206"/>
    </location>
</feature>
<dbReference type="SUPFAM" id="SSF48452">
    <property type="entry name" value="TPR-like"/>
    <property type="match status" value="1"/>
</dbReference>
<dbReference type="InterPro" id="IPR011990">
    <property type="entry name" value="TPR-like_helical_dom_sf"/>
</dbReference>
<keyword evidence="3" id="KW-1185">Reference proteome</keyword>
<dbReference type="EMBL" id="JASVDS010000002">
    <property type="protein sequence ID" value="MDL5031974.1"/>
    <property type="molecule type" value="Genomic_DNA"/>
</dbReference>
<comment type="caution">
    <text evidence="2">The sequence shown here is derived from an EMBL/GenBank/DDBJ whole genome shotgun (WGS) entry which is preliminary data.</text>
</comment>
<feature type="region of interest" description="Disordered" evidence="1">
    <location>
        <begin position="472"/>
        <end position="497"/>
    </location>
</feature>
<evidence type="ECO:0000256" key="1">
    <source>
        <dbReference type="SAM" id="MobiDB-lite"/>
    </source>
</evidence>
<feature type="compositionally biased region" description="Low complexity" evidence="1">
    <location>
        <begin position="487"/>
        <end position="497"/>
    </location>
</feature>
<proteinExistence type="predicted"/>
<organism evidence="2 3">
    <name type="scientific">Roseateles subflavus</name>
    <dbReference type="NCBI Taxonomy" id="3053353"/>
    <lineage>
        <taxon>Bacteria</taxon>
        <taxon>Pseudomonadati</taxon>
        <taxon>Pseudomonadota</taxon>
        <taxon>Betaproteobacteria</taxon>
        <taxon>Burkholderiales</taxon>
        <taxon>Sphaerotilaceae</taxon>
        <taxon>Roseateles</taxon>
    </lineage>
</organism>
<dbReference type="Proteomes" id="UP001238603">
    <property type="component" value="Unassembled WGS sequence"/>
</dbReference>
<evidence type="ECO:0000313" key="2">
    <source>
        <dbReference type="EMBL" id="MDL5031974.1"/>
    </source>
</evidence>
<evidence type="ECO:0008006" key="4">
    <source>
        <dbReference type="Google" id="ProtNLM"/>
    </source>
</evidence>
<dbReference type="RefSeq" id="WP_285982078.1">
    <property type="nucleotide sequence ID" value="NZ_JASVDS010000002.1"/>
</dbReference>
<gene>
    <name evidence="2" type="ORF">QRD43_08630</name>
</gene>
<name>A0ABT7LHR7_9BURK</name>
<evidence type="ECO:0000313" key="3">
    <source>
        <dbReference type="Proteomes" id="UP001238603"/>
    </source>
</evidence>
<protein>
    <recommendedName>
        <fullName evidence="4">MalT-like TPR region domain-containing protein</fullName>
    </recommendedName>
</protein>